<name>A0ABD2YWI2_9GENT</name>
<gene>
    <name evidence="2" type="ORF">ACH5RR_030010</name>
</gene>
<protein>
    <submittedName>
        <fullName evidence="2">Uncharacterized protein</fullName>
    </submittedName>
</protein>
<dbReference type="AlphaFoldDB" id="A0ABD2YWI2"/>
<keyword evidence="3" id="KW-1185">Reference proteome</keyword>
<dbReference type="InterPro" id="IPR053224">
    <property type="entry name" value="Sensory_adhesion_molecule"/>
</dbReference>
<feature type="chain" id="PRO_5044768852" evidence="1">
    <location>
        <begin position="20"/>
        <end position="128"/>
    </location>
</feature>
<dbReference type="EMBL" id="JBJUIK010000012">
    <property type="protein sequence ID" value="KAL3510609.1"/>
    <property type="molecule type" value="Genomic_DNA"/>
</dbReference>
<comment type="caution">
    <text evidence="2">The sequence shown here is derived from an EMBL/GenBank/DDBJ whole genome shotgun (WGS) entry which is preliminary data.</text>
</comment>
<dbReference type="PANTHER" id="PTHR31460:SF3">
    <property type="entry name" value="MESOCENTIN"/>
    <property type="match status" value="1"/>
</dbReference>
<sequence length="128" mass="14294">MPSAVIGIFIFTSIFLVGSMSVRKPHVINFGSHNLFPESFDWDPKNQHFIVGSLRHPTLLSVSDAGDAETLISDSSLPHNSSILGITLDHHRRRILAAVHLPSSLAAYELSTGPRRIIIIRRRQRCRC</sequence>
<evidence type="ECO:0000313" key="2">
    <source>
        <dbReference type="EMBL" id="KAL3510609.1"/>
    </source>
</evidence>
<keyword evidence="1" id="KW-0732">Signal</keyword>
<evidence type="ECO:0000313" key="3">
    <source>
        <dbReference type="Proteomes" id="UP001630127"/>
    </source>
</evidence>
<feature type="signal peptide" evidence="1">
    <location>
        <begin position="1"/>
        <end position="19"/>
    </location>
</feature>
<accession>A0ABD2YWI2</accession>
<proteinExistence type="predicted"/>
<reference evidence="2 3" key="1">
    <citation type="submission" date="2024-11" db="EMBL/GenBank/DDBJ databases">
        <title>A near-complete genome assembly of Cinchona calisaya.</title>
        <authorList>
            <person name="Lian D.C."/>
            <person name="Zhao X.W."/>
            <person name="Wei L."/>
        </authorList>
    </citation>
    <scope>NUCLEOTIDE SEQUENCE [LARGE SCALE GENOMIC DNA]</scope>
    <source>
        <tissue evidence="2">Nenye</tissue>
    </source>
</reference>
<dbReference type="Proteomes" id="UP001630127">
    <property type="component" value="Unassembled WGS sequence"/>
</dbReference>
<dbReference type="SUPFAM" id="SSF63825">
    <property type="entry name" value="YWTD domain"/>
    <property type="match status" value="1"/>
</dbReference>
<evidence type="ECO:0000256" key="1">
    <source>
        <dbReference type="SAM" id="SignalP"/>
    </source>
</evidence>
<organism evidence="2 3">
    <name type="scientific">Cinchona calisaya</name>
    <dbReference type="NCBI Taxonomy" id="153742"/>
    <lineage>
        <taxon>Eukaryota</taxon>
        <taxon>Viridiplantae</taxon>
        <taxon>Streptophyta</taxon>
        <taxon>Embryophyta</taxon>
        <taxon>Tracheophyta</taxon>
        <taxon>Spermatophyta</taxon>
        <taxon>Magnoliopsida</taxon>
        <taxon>eudicotyledons</taxon>
        <taxon>Gunneridae</taxon>
        <taxon>Pentapetalae</taxon>
        <taxon>asterids</taxon>
        <taxon>lamiids</taxon>
        <taxon>Gentianales</taxon>
        <taxon>Rubiaceae</taxon>
        <taxon>Cinchonoideae</taxon>
        <taxon>Cinchoneae</taxon>
        <taxon>Cinchona</taxon>
    </lineage>
</organism>
<dbReference type="PANTHER" id="PTHR31460">
    <property type="match status" value="1"/>
</dbReference>